<comment type="function">
    <text evidence="2 10">Catalyzes the isomerization between 2-isopropylmalate and 3-isopropylmalate, via the formation of 2-isopropylmaleate.</text>
</comment>
<evidence type="ECO:0000256" key="7">
    <source>
        <dbReference type="ARBA" id="ARBA00022605"/>
    </source>
</evidence>
<dbReference type="GO" id="GO:0009316">
    <property type="term" value="C:3-isopropylmalate dehydratase complex"/>
    <property type="evidence" value="ECO:0007669"/>
    <property type="project" value="InterPro"/>
</dbReference>
<dbReference type="CDD" id="cd01577">
    <property type="entry name" value="IPMI_Swivel"/>
    <property type="match status" value="1"/>
</dbReference>
<evidence type="ECO:0000256" key="6">
    <source>
        <dbReference type="ARBA" id="ARBA00022430"/>
    </source>
</evidence>
<keyword evidence="9 10" id="KW-0100">Branched-chain amino acid biosynthesis</keyword>
<dbReference type="HAMAP" id="MF_01031">
    <property type="entry name" value="LeuD_type1"/>
    <property type="match status" value="1"/>
</dbReference>
<evidence type="ECO:0000313" key="13">
    <source>
        <dbReference type="Proteomes" id="UP000236721"/>
    </source>
</evidence>
<dbReference type="InterPro" id="IPR050075">
    <property type="entry name" value="LeuD"/>
</dbReference>
<comment type="subunit">
    <text evidence="5 10">Heterodimer of LeuC and LeuD.</text>
</comment>
<evidence type="ECO:0000256" key="1">
    <source>
        <dbReference type="ARBA" id="ARBA00000491"/>
    </source>
</evidence>
<dbReference type="InterPro" id="IPR004431">
    <property type="entry name" value="3-IsopropMal_deHydase_ssu"/>
</dbReference>
<dbReference type="UniPathway" id="UPA00048">
    <property type="reaction ID" value="UER00071"/>
</dbReference>
<feature type="domain" description="Aconitase A/isopropylmalate dehydratase small subunit swivel" evidence="11">
    <location>
        <begin position="1"/>
        <end position="122"/>
    </location>
</feature>
<dbReference type="Proteomes" id="UP000236721">
    <property type="component" value="Unassembled WGS sequence"/>
</dbReference>
<evidence type="ECO:0000313" key="12">
    <source>
        <dbReference type="EMBL" id="SEF81085.1"/>
    </source>
</evidence>
<comment type="catalytic activity">
    <reaction evidence="1 10">
        <text>(2R,3S)-3-isopropylmalate = (2S)-2-isopropylmalate</text>
        <dbReference type="Rhea" id="RHEA:32287"/>
        <dbReference type="ChEBI" id="CHEBI:1178"/>
        <dbReference type="ChEBI" id="CHEBI:35121"/>
        <dbReference type="EC" id="4.2.1.33"/>
    </reaction>
</comment>
<dbReference type="InterPro" id="IPR000573">
    <property type="entry name" value="AconitaseA/IPMdHydase_ssu_swvl"/>
</dbReference>
<dbReference type="EMBL" id="FNVG01000004">
    <property type="protein sequence ID" value="SEF81085.1"/>
    <property type="molecule type" value="Genomic_DNA"/>
</dbReference>
<keyword evidence="8 10" id="KW-0456">Lyase</keyword>
<keyword evidence="13" id="KW-1185">Reference proteome</keyword>
<dbReference type="Gene3D" id="3.20.19.10">
    <property type="entry name" value="Aconitase, domain 4"/>
    <property type="match status" value="1"/>
</dbReference>
<dbReference type="NCBIfam" id="NF002458">
    <property type="entry name" value="PRK01641.1"/>
    <property type="match status" value="1"/>
</dbReference>
<organism evidence="12 13">
    <name type="scientific">Vibrio hangzhouensis</name>
    <dbReference type="NCBI Taxonomy" id="462991"/>
    <lineage>
        <taxon>Bacteria</taxon>
        <taxon>Pseudomonadati</taxon>
        <taxon>Pseudomonadota</taxon>
        <taxon>Gammaproteobacteria</taxon>
        <taxon>Vibrionales</taxon>
        <taxon>Vibrionaceae</taxon>
        <taxon>Vibrio</taxon>
    </lineage>
</organism>
<protein>
    <recommendedName>
        <fullName evidence="10">3-isopropylmalate dehydratase small subunit</fullName>
        <ecNumber evidence="10">4.2.1.33</ecNumber>
    </recommendedName>
    <alternativeName>
        <fullName evidence="10">Alpha-IPM isomerase</fullName>
        <shortName evidence="10">IPMI</shortName>
    </alternativeName>
    <alternativeName>
        <fullName evidence="10">Isopropylmalate isomerase</fullName>
    </alternativeName>
</protein>
<sequence length="202" mass="22477">MDKFIKETGIAAPYLAHNIDTDVIMPKQFLKRIDRAGLAEGVLYDQRFLSEGVPNPEFILNQEDWQDSKFLVVGDNFGCGSSREYAVWGIQQLGIRAIVGTSFAGIFFDNCQRNGVLLISLSPTQRDEIGITVASAESHQIEIDLQQQTITTQAGKVYQFEIDPLRKEALLSGQDTIGETLTMKPLIDEFEKAHLAASPWLA</sequence>
<evidence type="ECO:0000256" key="3">
    <source>
        <dbReference type="ARBA" id="ARBA00004729"/>
    </source>
</evidence>
<evidence type="ECO:0000256" key="10">
    <source>
        <dbReference type="HAMAP-Rule" id="MF_01031"/>
    </source>
</evidence>
<dbReference type="EC" id="4.2.1.33" evidence="10"/>
<reference evidence="13" key="1">
    <citation type="submission" date="2016-10" db="EMBL/GenBank/DDBJ databases">
        <authorList>
            <person name="Varghese N."/>
            <person name="Submissions S."/>
        </authorList>
    </citation>
    <scope>NUCLEOTIDE SEQUENCE [LARGE SCALE GENOMIC DNA]</scope>
    <source>
        <strain evidence="13">CGMCC 1.7062</strain>
    </source>
</reference>
<accession>A0A1H5V145</accession>
<keyword evidence="7 10" id="KW-0028">Amino-acid biosynthesis</keyword>
<dbReference type="OrthoDB" id="9777465at2"/>
<proteinExistence type="inferred from homology"/>
<evidence type="ECO:0000259" key="11">
    <source>
        <dbReference type="Pfam" id="PF00694"/>
    </source>
</evidence>
<dbReference type="GO" id="GO:0009098">
    <property type="term" value="P:L-leucine biosynthetic process"/>
    <property type="evidence" value="ECO:0007669"/>
    <property type="project" value="UniProtKB-UniRule"/>
</dbReference>
<evidence type="ECO:0000256" key="4">
    <source>
        <dbReference type="ARBA" id="ARBA00009845"/>
    </source>
</evidence>
<comment type="pathway">
    <text evidence="3 10">Amino-acid biosynthesis; L-leucine biosynthesis; L-leucine from 3-methyl-2-oxobutanoate: step 2/4.</text>
</comment>
<evidence type="ECO:0000256" key="8">
    <source>
        <dbReference type="ARBA" id="ARBA00023239"/>
    </source>
</evidence>
<evidence type="ECO:0000256" key="9">
    <source>
        <dbReference type="ARBA" id="ARBA00023304"/>
    </source>
</evidence>
<dbReference type="NCBIfam" id="TIGR00171">
    <property type="entry name" value="leuD"/>
    <property type="match status" value="1"/>
</dbReference>
<dbReference type="InterPro" id="IPR015928">
    <property type="entry name" value="Aconitase/3IPM_dehydase_swvl"/>
</dbReference>
<name>A0A1H5V145_9VIBR</name>
<dbReference type="GO" id="GO:0003861">
    <property type="term" value="F:3-isopropylmalate dehydratase activity"/>
    <property type="evidence" value="ECO:0007669"/>
    <property type="project" value="UniProtKB-UniRule"/>
</dbReference>
<dbReference type="SUPFAM" id="SSF52016">
    <property type="entry name" value="LeuD/IlvD-like"/>
    <property type="match status" value="1"/>
</dbReference>
<dbReference type="PANTHER" id="PTHR43345:SF5">
    <property type="entry name" value="3-ISOPROPYLMALATE DEHYDRATASE SMALL SUBUNIT"/>
    <property type="match status" value="1"/>
</dbReference>
<evidence type="ECO:0000256" key="2">
    <source>
        <dbReference type="ARBA" id="ARBA00002695"/>
    </source>
</evidence>
<evidence type="ECO:0000256" key="5">
    <source>
        <dbReference type="ARBA" id="ARBA00011271"/>
    </source>
</evidence>
<dbReference type="PANTHER" id="PTHR43345">
    <property type="entry name" value="3-ISOPROPYLMALATE DEHYDRATASE SMALL SUBUNIT 2-RELATED-RELATED"/>
    <property type="match status" value="1"/>
</dbReference>
<keyword evidence="6 10" id="KW-0432">Leucine biosynthesis</keyword>
<dbReference type="RefSeq" id="WP_103879284.1">
    <property type="nucleotide sequence ID" value="NZ_FNVG01000004.1"/>
</dbReference>
<gene>
    <name evidence="10" type="primary">leuD</name>
    <name evidence="12" type="ORF">SAMN04488244_1042</name>
</gene>
<comment type="similarity">
    <text evidence="4 10">Belongs to the LeuD family. LeuD type 1 subfamily.</text>
</comment>
<dbReference type="InterPro" id="IPR033940">
    <property type="entry name" value="IPMI_Swivel"/>
</dbReference>
<dbReference type="Pfam" id="PF00694">
    <property type="entry name" value="Aconitase_C"/>
    <property type="match status" value="1"/>
</dbReference>
<dbReference type="AlphaFoldDB" id="A0A1H5V145"/>